<dbReference type="RefSeq" id="WP_154670265.1">
    <property type="nucleotide sequence ID" value="NZ_JAJCIQ010000002.1"/>
</dbReference>
<evidence type="ECO:0000313" key="1">
    <source>
        <dbReference type="EMBL" id="MCB7386708.1"/>
    </source>
</evidence>
<gene>
    <name evidence="1" type="ORF">LIZ65_05355</name>
</gene>
<keyword evidence="2" id="KW-1185">Reference proteome</keyword>
<sequence>MAALETQLTELQKQYDDFKTLGLQLNMARGKPGSGQLDLSAGLLGAFPSYKLEDGTDARNYGILNGIPECRNLFAGLLGINADRIIAGASSSLNVMFDTMASLCLFGTGGGKPWHYYKFEGTPVKFLCPVPGYDRHFTICEELGIEMIPVPLLEDGPDMDMVSELAAKDPLIKGIWCVPLYSNPEGVCYSDEVVDRLASMETAAEDFRIFWDNAYGVHHFEERTPLKDILAACESAGHPDRTYYFFSTSKITFPGAGVALVASGEKNINELKKHMSAQTIGHNKLNQLHHVQFFKTPEGIRHHMELHAKELAPRFQMVLDWLEREISGTGYARWTSPKGGYFISLYTKPGCASRTVELAKNAGLTLTPAGAAYPYGNDPEDSHIRIAPSYPSLEELEKAMKLFCICIKLAATEHLLKEEKEN</sequence>
<dbReference type="CDD" id="cd00609">
    <property type="entry name" value="AAT_like"/>
    <property type="match status" value="1"/>
</dbReference>
<dbReference type="PANTHER" id="PTHR43799">
    <property type="entry name" value="AMINOTRANSFERASE, PUTATIVE-RELATED"/>
    <property type="match status" value="1"/>
</dbReference>
<protein>
    <submittedName>
        <fullName evidence="1">Aminotransferase class I/II-fold pyridoxal phosphate-dependent enzyme</fullName>
    </submittedName>
</protein>
<accession>A0ABS8DE89</accession>
<dbReference type="InterPro" id="IPR015421">
    <property type="entry name" value="PyrdxlP-dep_Trfase_major"/>
</dbReference>
<comment type="caution">
    <text evidence="1">The sequence shown here is derived from an EMBL/GenBank/DDBJ whole genome shotgun (WGS) entry which is preliminary data.</text>
</comment>
<dbReference type="InterPro" id="IPR015424">
    <property type="entry name" value="PyrdxlP-dep_Trfase"/>
</dbReference>
<dbReference type="PANTHER" id="PTHR43799:SF1">
    <property type="entry name" value="ASPARTATE AMINOTRANSFERASE"/>
    <property type="match status" value="1"/>
</dbReference>
<evidence type="ECO:0000313" key="2">
    <source>
        <dbReference type="Proteomes" id="UP001299546"/>
    </source>
</evidence>
<dbReference type="Pfam" id="PF12897">
    <property type="entry name" value="Asp_aminotransf"/>
    <property type="match status" value="1"/>
</dbReference>
<dbReference type="Proteomes" id="UP001299546">
    <property type="component" value="Unassembled WGS sequence"/>
</dbReference>
<keyword evidence="1" id="KW-0032">Aminotransferase</keyword>
<dbReference type="GO" id="GO:0008483">
    <property type="term" value="F:transaminase activity"/>
    <property type="evidence" value="ECO:0007669"/>
    <property type="project" value="UniProtKB-KW"/>
</dbReference>
<name>A0ABS8DE89_9FIRM</name>
<keyword evidence="1" id="KW-0808">Transferase</keyword>
<dbReference type="Gene3D" id="3.40.640.10">
    <property type="entry name" value="Type I PLP-dependent aspartate aminotransferase-like (Major domain)"/>
    <property type="match status" value="1"/>
</dbReference>
<dbReference type="InterPro" id="IPR024551">
    <property type="entry name" value="AspAT_Ic"/>
</dbReference>
<reference evidence="1 2" key="1">
    <citation type="submission" date="2021-10" db="EMBL/GenBank/DDBJ databases">
        <title>Collection of gut derived symbiotic bacterial strains cultured from healthy donors.</title>
        <authorList>
            <person name="Lin H."/>
            <person name="Littmann E."/>
            <person name="Kohout C."/>
            <person name="Pamer E.G."/>
        </authorList>
    </citation>
    <scope>NUCLEOTIDE SEQUENCE [LARGE SCALE GENOMIC DNA]</scope>
    <source>
        <strain evidence="1 2">DFI.1.165</strain>
    </source>
</reference>
<dbReference type="InterPro" id="IPR015422">
    <property type="entry name" value="PyrdxlP-dep_Trfase_small"/>
</dbReference>
<dbReference type="EMBL" id="JAJCIS010000002">
    <property type="protein sequence ID" value="MCB7386708.1"/>
    <property type="molecule type" value="Genomic_DNA"/>
</dbReference>
<organism evidence="1 2">
    <name type="scientific">Bariatricus massiliensis</name>
    <dbReference type="NCBI Taxonomy" id="1745713"/>
    <lineage>
        <taxon>Bacteria</taxon>
        <taxon>Bacillati</taxon>
        <taxon>Bacillota</taxon>
        <taxon>Clostridia</taxon>
        <taxon>Lachnospirales</taxon>
        <taxon>Lachnospiraceae</taxon>
        <taxon>Bariatricus</taxon>
    </lineage>
</organism>
<dbReference type="Gene3D" id="3.90.1150.10">
    <property type="entry name" value="Aspartate Aminotransferase, domain 1"/>
    <property type="match status" value="1"/>
</dbReference>
<proteinExistence type="predicted"/>
<dbReference type="SUPFAM" id="SSF53383">
    <property type="entry name" value="PLP-dependent transferases"/>
    <property type="match status" value="1"/>
</dbReference>